<evidence type="ECO:0000313" key="2">
    <source>
        <dbReference type="EMBL" id="ROT65579.1"/>
    </source>
</evidence>
<proteinExistence type="predicted"/>
<comment type="caution">
    <text evidence="2">The sequence shown here is derived from an EMBL/GenBank/DDBJ whole genome shotgun (WGS) entry which is preliminary data.</text>
</comment>
<keyword evidence="3" id="KW-1185">Reference proteome</keyword>
<reference evidence="2 3" key="1">
    <citation type="submission" date="2018-04" db="EMBL/GenBank/DDBJ databases">
        <authorList>
            <person name="Zhang X."/>
            <person name="Yuan J."/>
            <person name="Li F."/>
            <person name="Xiang J."/>
        </authorList>
    </citation>
    <scope>NUCLEOTIDE SEQUENCE [LARGE SCALE GENOMIC DNA]</scope>
    <source>
        <tissue evidence="2">Muscle</tissue>
    </source>
</reference>
<feature type="region of interest" description="Disordered" evidence="1">
    <location>
        <begin position="61"/>
        <end position="88"/>
    </location>
</feature>
<feature type="compositionally biased region" description="Polar residues" evidence="1">
    <location>
        <begin position="70"/>
        <end position="83"/>
    </location>
</feature>
<dbReference type="Proteomes" id="UP000283509">
    <property type="component" value="Unassembled WGS sequence"/>
</dbReference>
<evidence type="ECO:0000313" key="3">
    <source>
        <dbReference type="Proteomes" id="UP000283509"/>
    </source>
</evidence>
<feature type="region of interest" description="Disordered" evidence="1">
    <location>
        <begin position="1"/>
        <end position="31"/>
    </location>
</feature>
<name>A0A3R7LVI4_PENVA</name>
<protein>
    <submittedName>
        <fullName evidence="2">Uncharacterized protein</fullName>
    </submittedName>
</protein>
<sequence>MAQDFFKQIGRRSENAFGLDQDPGDDGRDADSLFNVTRLQATSQEDLKPIATDVQVFNDILPKNGPVEPGQSTTGSADKSTAPSPSPCLDDLYWMLPGAVQV</sequence>
<dbReference type="AlphaFoldDB" id="A0A3R7LVI4"/>
<evidence type="ECO:0000256" key="1">
    <source>
        <dbReference type="SAM" id="MobiDB-lite"/>
    </source>
</evidence>
<gene>
    <name evidence="2" type="ORF">C7M84_016442</name>
</gene>
<dbReference type="EMBL" id="QCYY01003068">
    <property type="protein sequence ID" value="ROT65579.1"/>
    <property type="molecule type" value="Genomic_DNA"/>
</dbReference>
<reference evidence="2 3" key="2">
    <citation type="submission" date="2019-01" db="EMBL/GenBank/DDBJ databases">
        <title>The decoding of complex shrimp genome reveals the adaptation for benthos swimmer, frequently molting mechanism and breeding impact on genome.</title>
        <authorList>
            <person name="Sun Y."/>
            <person name="Gao Y."/>
            <person name="Yu Y."/>
        </authorList>
    </citation>
    <scope>NUCLEOTIDE SEQUENCE [LARGE SCALE GENOMIC DNA]</scope>
    <source>
        <tissue evidence="2">Muscle</tissue>
    </source>
</reference>
<dbReference type="OrthoDB" id="6357971at2759"/>
<organism evidence="2 3">
    <name type="scientific">Penaeus vannamei</name>
    <name type="common">Whiteleg shrimp</name>
    <name type="synonym">Litopenaeus vannamei</name>
    <dbReference type="NCBI Taxonomy" id="6689"/>
    <lineage>
        <taxon>Eukaryota</taxon>
        <taxon>Metazoa</taxon>
        <taxon>Ecdysozoa</taxon>
        <taxon>Arthropoda</taxon>
        <taxon>Crustacea</taxon>
        <taxon>Multicrustacea</taxon>
        <taxon>Malacostraca</taxon>
        <taxon>Eumalacostraca</taxon>
        <taxon>Eucarida</taxon>
        <taxon>Decapoda</taxon>
        <taxon>Dendrobranchiata</taxon>
        <taxon>Penaeoidea</taxon>
        <taxon>Penaeidae</taxon>
        <taxon>Penaeus</taxon>
    </lineage>
</organism>
<accession>A0A3R7LVI4</accession>